<protein>
    <submittedName>
        <fullName evidence="1">Uncharacterized protein</fullName>
    </submittedName>
</protein>
<sequence length="96" mass="10193">MTSTETATFLKRALILAGAAVEVEVEQVIGGSISGQRLCTLRLRLGECHFSLDSTAPPSPPPPGTKAPVERFLWTFRPIKTAGLGNNSLSSADTRP</sequence>
<proteinExistence type="predicted"/>
<gene>
    <name evidence="1" type="ORF">EYF80_036333</name>
</gene>
<name>A0A4Z2GKQ6_9TELE</name>
<dbReference type="EMBL" id="SRLO01000516">
    <property type="protein sequence ID" value="TNN53423.1"/>
    <property type="molecule type" value="Genomic_DNA"/>
</dbReference>
<evidence type="ECO:0000313" key="2">
    <source>
        <dbReference type="Proteomes" id="UP000314294"/>
    </source>
</evidence>
<organism evidence="1 2">
    <name type="scientific">Liparis tanakae</name>
    <name type="common">Tanaka's snailfish</name>
    <dbReference type="NCBI Taxonomy" id="230148"/>
    <lineage>
        <taxon>Eukaryota</taxon>
        <taxon>Metazoa</taxon>
        <taxon>Chordata</taxon>
        <taxon>Craniata</taxon>
        <taxon>Vertebrata</taxon>
        <taxon>Euteleostomi</taxon>
        <taxon>Actinopterygii</taxon>
        <taxon>Neopterygii</taxon>
        <taxon>Teleostei</taxon>
        <taxon>Neoteleostei</taxon>
        <taxon>Acanthomorphata</taxon>
        <taxon>Eupercaria</taxon>
        <taxon>Perciformes</taxon>
        <taxon>Cottioidei</taxon>
        <taxon>Cottales</taxon>
        <taxon>Liparidae</taxon>
        <taxon>Liparis</taxon>
    </lineage>
</organism>
<comment type="caution">
    <text evidence="1">The sequence shown here is derived from an EMBL/GenBank/DDBJ whole genome shotgun (WGS) entry which is preliminary data.</text>
</comment>
<keyword evidence="2" id="KW-1185">Reference proteome</keyword>
<reference evidence="1 2" key="1">
    <citation type="submission" date="2019-03" db="EMBL/GenBank/DDBJ databases">
        <title>First draft genome of Liparis tanakae, snailfish: a comprehensive survey of snailfish specific genes.</title>
        <authorList>
            <person name="Kim W."/>
            <person name="Song I."/>
            <person name="Jeong J.-H."/>
            <person name="Kim D."/>
            <person name="Kim S."/>
            <person name="Ryu S."/>
            <person name="Song J.Y."/>
            <person name="Lee S.K."/>
        </authorList>
    </citation>
    <scope>NUCLEOTIDE SEQUENCE [LARGE SCALE GENOMIC DNA]</scope>
    <source>
        <tissue evidence="1">Muscle</tissue>
    </source>
</reference>
<dbReference type="AlphaFoldDB" id="A0A4Z2GKQ6"/>
<accession>A0A4Z2GKQ6</accession>
<dbReference type="Proteomes" id="UP000314294">
    <property type="component" value="Unassembled WGS sequence"/>
</dbReference>
<evidence type="ECO:0000313" key="1">
    <source>
        <dbReference type="EMBL" id="TNN53423.1"/>
    </source>
</evidence>